<dbReference type="RefSeq" id="WP_188667348.1">
    <property type="nucleotide sequence ID" value="NZ_BMJI01000004.1"/>
</dbReference>
<dbReference type="InterPro" id="IPR016181">
    <property type="entry name" value="Acyl_CoA_acyltransferase"/>
</dbReference>
<dbReference type="PROSITE" id="PS51729">
    <property type="entry name" value="GNAT_YJDJ"/>
    <property type="match status" value="1"/>
</dbReference>
<evidence type="ECO:0000313" key="2">
    <source>
        <dbReference type="EMBL" id="GGC86484.1"/>
    </source>
</evidence>
<feature type="domain" description="N-acetyltransferase" evidence="1">
    <location>
        <begin position="19"/>
        <end position="106"/>
    </location>
</feature>
<dbReference type="PANTHER" id="PTHR31435">
    <property type="entry name" value="PROTEIN NATD1"/>
    <property type="match status" value="1"/>
</dbReference>
<dbReference type="Gene3D" id="3.40.630.30">
    <property type="match status" value="1"/>
</dbReference>
<name>A0ABQ1NX16_9MICC</name>
<dbReference type="CDD" id="cd04301">
    <property type="entry name" value="NAT_SF"/>
    <property type="match status" value="1"/>
</dbReference>
<dbReference type="InterPro" id="IPR031165">
    <property type="entry name" value="GNAT_YJDJ"/>
</dbReference>
<organism evidence="2 3">
    <name type="scientific">Tersicoccus solisilvae</name>
    <dbReference type="NCBI Taxonomy" id="1882339"/>
    <lineage>
        <taxon>Bacteria</taxon>
        <taxon>Bacillati</taxon>
        <taxon>Actinomycetota</taxon>
        <taxon>Actinomycetes</taxon>
        <taxon>Micrococcales</taxon>
        <taxon>Micrococcaceae</taxon>
        <taxon>Tersicoccus</taxon>
    </lineage>
</organism>
<dbReference type="Pfam" id="PF14542">
    <property type="entry name" value="Acetyltransf_CG"/>
    <property type="match status" value="1"/>
</dbReference>
<reference evidence="3" key="1">
    <citation type="journal article" date="2019" name="Int. J. Syst. Evol. Microbiol.">
        <title>The Global Catalogue of Microorganisms (GCM) 10K type strain sequencing project: providing services to taxonomists for standard genome sequencing and annotation.</title>
        <authorList>
            <consortium name="The Broad Institute Genomics Platform"/>
            <consortium name="The Broad Institute Genome Sequencing Center for Infectious Disease"/>
            <person name="Wu L."/>
            <person name="Ma J."/>
        </authorList>
    </citation>
    <scope>NUCLEOTIDE SEQUENCE [LARGE SCALE GENOMIC DNA]</scope>
    <source>
        <strain evidence="3">CGMCC 1.15480</strain>
    </source>
</reference>
<sequence>MTTTPAPPLHADWADLTLDEDPDRGRFNLLMGPTYLGFVGYTVREDGVVVLQHTIIAEQYGRQGYARALVTLVLDRLRERGVRIVPECSYVQDYLRRFPQYDDLVTA</sequence>
<dbReference type="InterPro" id="IPR045057">
    <property type="entry name" value="Gcn5-rel_NAT"/>
</dbReference>
<evidence type="ECO:0000313" key="3">
    <source>
        <dbReference type="Proteomes" id="UP000597761"/>
    </source>
</evidence>
<proteinExistence type="predicted"/>
<gene>
    <name evidence="2" type="ORF">GCM10011512_11720</name>
</gene>
<dbReference type="PANTHER" id="PTHR31435:SF10">
    <property type="entry name" value="BSR4717 PROTEIN"/>
    <property type="match status" value="1"/>
</dbReference>
<comment type="caution">
    <text evidence="2">The sequence shown here is derived from an EMBL/GenBank/DDBJ whole genome shotgun (WGS) entry which is preliminary data.</text>
</comment>
<dbReference type="SUPFAM" id="SSF55729">
    <property type="entry name" value="Acyl-CoA N-acyltransferases (Nat)"/>
    <property type="match status" value="1"/>
</dbReference>
<evidence type="ECO:0000259" key="1">
    <source>
        <dbReference type="PROSITE" id="PS51729"/>
    </source>
</evidence>
<dbReference type="EMBL" id="BMJI01000004">
    <property type="protein sequence ID" value="GGC86484.1"/>
    <property type="molecule type" value="Genomic_DNA"/>
</dbReference>
<protein>
    <recommendedName>
        <fullName evidence="1">N-acetyltransferase domain-containing protein</fullName>
    </recommendedName>
</protein>
<dbReference type="Proteomes" id="UP000597761">
    <property type="component" value="Unassembled WGS sequence"/>
</dbReference>
<keyword evidence="3" id="KW-1185">Reference proteome</keyword>
<accession>A0ABQ1NX16</accession>